<dbReference type="Proteomes" id="UP000507470">
    <property type="component" value="Unassembled WGS sequence"/>
</dbReference>
<evidence type="ECO:0000259" key="2">
    <source>
        <dbReference type="PROSITE" id="PS50948"/>
    </source>
</evidence>
<dbReference type="InterPro" id="IPR003609">
    <property type="entry name" value="Pan_app"/>
</dbReference>
<dbReference type="Pfam" id="PF12248">
    <property type="entry name" value="Methyltransf_FA"/>
    <property type="match status" value="1"/>
</dbReference>
<keyword evidence="4" id="KW-1185">Reference proteome</keyword>
<feature type="chain" id="PRO_5026854161" description="Apple domain-containing protein" evidence="1">
    <location>
        <begin position="21"/>
        <end position="245"/>
    </location>
</feature>
<dbReference type="InterPro" id="IPR022041">
    <property type="entry name" value="Methyltransf_FA"/>
</dbReference>
<dbReference type="PROSITE" id="PS50948">
    <property type="entry name" value="PAN"/>
    <property type="match status" value="1"/>
</dbReference>
<dbReference type="OrthoDB" id="6173365at2759"/>
<feature type="signal peptide" evidence="1">
    <location>
        <begin position="1"/>
        <end position="20"/>
    </location>
</feature>
<gene>
    <name evidence="3" type="ORF">MCOR_36914</name>
</gene>
<proteinExistence type="predicted"/>
<evidence type="ECO:0000313" key="3">
    <source>
        <dbReference type="EMBL" id="CAC5402997.1"/>
    </source>
</evidence>
<dbReference type="EMBL" id="CACVKT020006657">
    <property type="protein sequence ID" value="CAC5402997.1"/>
    <property type="molecule type" value="Genomic_DNA"/>
</dbReference>
<accession>A0A6J8D5P1</accession>
<sequence length="245" mass="26999">MKRISCVIVIYVAFTVTVKGAEVGFSIIDDKYDNILLSTLGVNVSHVEELRFRVKGCHDAHLNLLASTSQESAPYYRIHLGAYHNIRSTVCTVNDSLHEVDAFDAIVMDCGAFQEFQITWFGGKIQVGRLNPFNDIILSFEDPCPFQVVNIEISTMFGATVDWVVTVPSPKVPSIHAVVAATFTKKATCPTFSLIDILTVQNIARCAQKCITRPGCAAFRYSNDVCQLVSAVAISYNAATYFNIN</sequence>
<evidence type="ECO:0000313" key="4">
    <source>
        <dbReference type="Proteomes" id="UP000507470"/>
    </source>
</evidence>
<name>A0A6J8D5P1_MYTCO</name>
<organism evidence="3 4">
    <name type="scientific">Mytilus coruscus</name>
    <name type="common">Sea mussel</name>
    <dbReference type="NCBI Taxonomy" id="42192"/>
    <lineage>
        <taxon>Eukaryota</taxon>
        <taxon>Metazoa</taxon>
        <taxon>Spiralia</taxon>
        <taxon>Lophotrochozoa</taxon>
        <taxon>Mollusca</taxon>
        <taxon>Bivalvia</taxon>
        <taxon>Autobranchia</taxon>
        <taxon>Pteriomorphia</taxon>
        <taxon>Mytilida</taxon>
        <taxon>Mytiloidea</taxon>
        <taxon>Mytilidae</taxon>
        <taxon>Mytilinae</taxon>
        <taxon>Mytilus</taxon>
    </lineage>
</organism>
<protein>
    <recommendedName>
        <fullName evidence="2">Apple domain-containing protein</fullName>
    </recommendedName>
</protein>
<dbReference type="AlphaFoldDB" id="A0A6J8D5P1"/>
<feature type="domain" description="Apple" evidence="2">
    <location>
        <begin position="189"/>
        <end position="245"/>
    </location>
</feature>
<reference evidence="3 4" key="1">
    <citation type="submission" date="2020-06" db="EMBL/GenBank/DDBJ databases">
        <authorList>
            <person name="Li R."/>
            <person name="Bekaert M."/>
        </authorList>
    </citation>
    <scope>NUCLEOTIDE SEQUENCE [LARGE SCALE GENOMIC DNA]</scope>
    <source>
        <strain evidence="4">wild</strain>
    </source>
</reference>
<evidence type="ECO:0000256" key="1">
    <source>
        <dbReference type="SAM" id="SignalP"/>
    </source>
</evidence>
<dbReference type="Pfam" id="PF00024">
    <property type="entry name" value="PAN_1"/>
    <property type="match status" value="1"/>
</dbReference>
<keyword evidence="1" id="KW-0732">Signal</keyword>